<evidence type="ECO:0000313" key="3">
    <source>
        <dbReference type="Proteomes" id="UP001201812"/>
    </source>
</evidence>
<comment type="caution">
    <text evidence="2">The sequence shown here is derived from an EMBL/GenBank/DDBJ whole genome shotgun (WGS) entry which is preliminary data.</text>
</comment>
<keyword evidence="1" id="KW-1133">Transmembrane helix</keyword>
<keyword evidence="1" id="KW-0472">Membrane</keyword>
<feature type="transmembrane region" description="Helical" evidence="1">
    <location>
        <begin position="145"/>
        <end position="170"/>
    </location>
</feature>
<feature type="transmembrane region" description="Helical" evidence="1">
    <location>
        <begin position="29"/>
        <end position="47"/>
    </location>
</feature>
<feature type="transmembrane region" description="Helical" evidence="1">
    <location>
        <begin position="84"/>
        <end position="107"/>
    </location>
</feature>
<sequence>MVIIKKFGEESASYTVNAKSDWWNKKAEIASVVLAVLSMLYGLPNLLSGDWHLRVLTLLDWISFVGLITAIFTRNSMLNLPFLVINAIYIGIYSVLAISFAPVILLLGQQTLRSYSDSLGRFTGIKLAYMFEEGNYGHAAPGLVLFLWFIAFLVSVLYFAAFEIIVYTTYKHMKNAQRESILPTTIADPHYSALIVQAPSARSDEEKMIIIASHSPM</sequence>
<dbReference type="Proteomes" id="UP001201812">
    <property type="component" value="Unassembled WGS sequence"/>
</dbReference>
<evidence type="ECO:0000256" key="1">
    <source>
        <dbReference type="SAM" id="Phobius"/>
    </source>
</evidence>
<feature type="transmembrane region" description="Helical" evidence="1">
    <location>
        <begin position="53"/>
        <end position="72"/>
    </location>
</feature>
<keyword evidence="1" id="KW-0812">Transmembrane</keyword>
<name>A0AAD4R0R9_9BILA</name>
<organism evidence="2 3">
    <name type="scientific">Ditylenchus destructor</name>
    <dbReference type="NCBI Taxonomy" id="166010"/>
    <lineage>
        <taxon>Eukaryota</taxon>
        <taxon>Metazoa</taxon>
        <taxon>Ecdysozoa</taxon>
        <taxon>Nematoda</taxon>
        <taxon>Chromadorea</taxon>
        <taxon>Rhabditida</taxon>
        <taxon>Tylenchina</taxon>
        <taxon>Tylenchomorpha</taxon>
        <taxon>Sphaerularioidea</taxon>
        <taxon>Anguinidae</taxon>
        <taxon>Anguininae</taxon>
        <taxon>Ditylenchus</taxon>
    </lineage>
</organism>
<dbReference type="AlphaFoldDB" id="A0AAD4R0R9"/>
<keyword evidence="3" id="KW-1185">Reference proteome</keyword>
<gene>
    <name evidence="2" type="ORF">DdX_12093</name>
</gene>
<protein>
    <submittedName>
        <fullName evidence="2">Uncharacterized protein</fullName>
    </submittedName>
</protein>
<reference evidence="2" key="1">
    <citation type="submission" date="2022-01" db="EMBL/GenBank/DDBJ databases">
        <title>Genome Sequence Resource for Two Populations of Ditylenchus destructor, the Migratory Endoparasitic Phytonematode.</title>
        <authorList>
            <person name="Zhang H."/>
            <person name="Lin R."/>
            <person name="Xie B."/>
        </authorList>
    </citation>
    <scope>NUCLEOTIDE SEQUENCE</scope>
    <source>
        <strain evidence="2">BazhouSP</strain>
    </source>
</reference>
<accession>A0AAD4R0R9</accession>
<evidence type="ECO:0000313" key="2">
    <source>
        <dbReference type="EMBL" id="KAI1708143.1"/>
    </source>
</evidence>
<dbReference type="EMBL" id="JAKKPZ010000037">
    <property type="protein sequence ID" value="KAI1708143.1"/>
    <property type="molecule type" value="Genomic_DNA"/>
</dbReference>
<proteinExistence type="predicted"/>